<dbReference type="GO" id="GO:0003985">
    <property type="term" value="F:acetyl-CoA C-acetyltransferase activity"/>
    <property type="evidence" value="ECO:0007669"/>
    <property type="project" value="UniProtKB-UniRule"/>
</dbReference>
<feature type="binding site" evidence="10">
    <location>
        <position position="96"/>
    </location>
    <ligand>
        <name>Mg(2+)</name>
        <dbReference type="ChEBI" id="CHEBI:18420"/>
    </ligand>
</feature>
<dbReference type="InterPro" id="IPR002034">
    <property type="entry name" value="AIPM/Hcit_synth_CS"/>
</dbReference>
<evidence type="ECO:0000256" key="9">
    <source>
        <dbReference type="ARBA" id="ARBA00023304"/>
    </source>
</evidence>
<protein>
    <recommendedName>
        <fullName evidence="4 10">2-isopropylmalate synthase</fullName>
        <ecNumber evidence="4 10">2.3.3.13</ecNumber>
    </recommendedName>
    <alternativeName>
        <fullName evidence="10">Alpha-IPM synthase</fullName>
    </alternativeName>
    <alternativeName>
        <fullName evidence="10">Alpha-isopropylmalate synthase</fullName>
    </alternativeName>
</protein>
<dbReference type="GO" id="GO:0000287">
    <property type="term" value="F:magnesium ion binding"/>
    <property type="evidence" value="ECO:0007669"/>
    <property type="project" value="UniProtKB-UniRule"/>
</dbReference>
<dbReference type="EC" id="2.3.3.13" evidence="4 10"/>
<keyword evidence="5 10" id="KW-0432">Leucine biosynthesis</keyword>
<dbReference type="Gene3D" id="3.20.20.70">
    <property type="entry name" value="Aldolase class I"/>
    <property type="match status" value="1"/>
</dbReference>
<feature type="binding site" evidence="10">
    <location>
        <position position="301"/>
    </location>
    <ligand>
        <name>Mg(2+)</name>
        <dbReference type="ChEBI" id="CHEBI:18420"/>
    </ligand>
</feature>
<evidence type="ECO:0000313" key="14">
    <source>
        <dbReference type="Proteomes" id="UP000295601"/>
    </source>
</evidence>
<dbReference type="PANTHER" id="PTHR46911">
    <property type="match status" value="1"/>
</dbReference>
<dbReference type="InterPro" id="IPR005668">
    <property type="entry name" value="IPM_Synthase"/>
</dbReference>
<keyword evidence="8 10" id="KW-0479">Metal-binding</keyword>
<keyword evidence="10" id="KW-0460">Magnesium</keyword>
<dbReference type="EMBL" id="SNYA01000010">
    <property type="protein sequence ID" value="TDP89302.1"/>
    <property type="molecule type" value="Genomic_DNA"/>
</dbReference>
<keyword evidence="10" id="KW-0963">Cytoplasm</keyword>
<evidence type="ECO:0000313" key="13">
    <source>
        <dbReference type="EMBL" id="TDP89302.1"/>
    </source>
</evidence>
<comment type="caution">
    <text evidence="13">The sequence shown here is derived from an EMBL/GenBank/DDBJ whole genome shotgun (WGS) entry which is preliminary data.</text>
</comment>
<dbReference type="SUPFAM" id="SSF110921">
    <property type="entry name" value="2-isopropylmalate synthase LeuA, allosteric (dimerisation) domain"/>
    <property type="match status" value="1"/>
</dbReference>
<comment type="subcellular location">
    <subcellularLocation>
        <location evidence="10">Cytoplasm</location>
    </subcellularLocation>
</comment>
<dbReference type="Gene3D" id="3.30.160.270">
    <property type="match status" value="1"/>
</dbReference>
<dbReference type="SUPFAM" id="SSF89000">
    <property type="entry name" value="post-HMGL domain-like"/>
    <property type="match status" value="1"/>
</dbReference>
<dbReference type="PROSITE" id="PS50991">
    <property type="entry name" value="PYR_CT"/>
    <property type="match status" value="1"/>
</dbReference>
<dbReference type="InterPro" id="IPR000891">
    <property type="entry name" value="PYR_CT"/>
</dbReference>
<feature type="binding site" evidence="10">
    <location>
        <position position="335"/>
    </location>
    <ligand>
        <name>Mg(2+)</name>
        <dbReference type="ChEBI" id="CHEBI:18420"/>
    </ligand>
</feature>
<dbReference type="GO" id="GO:0009098">
    <property type="term" value="P:L-leucine biosynthetic process"/>
    <property type="evidence" value="ECO:0007669"/>
    <property type="project" value="UniProtKB-UniRule"/>
</dbReference>
<dbReference type="SMART" id="SM00917">
    <property type="entry name" value="LeuA_dimer"/>
    <property type="match status" value="1"/>
</dbReference>
<dbReference type="SUPFAM" id="SSF51569">
    <property type="entry name" value="Aldolase"/>
    <property type="match status" value="1"/>
</dbReference>
<evidence type="ECO:0000256" key="4">
    <source>
        <dbReference type="ARBA" id="ARBA00012973"/>
    </source>
</evidence>
<reference evidence="13 14" key="1">
    <citation type="submission" date="2019-03" db="EMBL/GenBank/DDBJ databases">
        <title>Genomic analyses of the natural microbiome of Caenorhabditis elegans.</title>
        <authorList>
            <person name="Samuel B."/>
        </authorList>
    </citation>
    <scope>NUCLEOTIDE SEQUENCE [LARGE SCALE GENOMIC DNA]</scope>
    <source>
        <strain evidence="13 14">JUb18</strain>
    </source>
</reference>
<evidence type="ECO:0000256" key="1">
    <source>
        <dbReference type="ARBA" id="ARBA00000064"/>
    </source>
</evidence>
<name>A0A4R6RRD1_9MICO</name>
<dbReference type="Proteomes" id="UP000295601">
    <property type="component" value="Unassembled WGS sequence"/>
</dbReference>
<dbReference type="InterPro" id="IPR054692">
    <property type="entry name" value="LeuA-like_post-cat"/>
</dbReference>
<keyword evidence="14" id="KW-1185">Reference proteome</keyword>
<dbReference type="HAMAP" id="MF_00572">
    <property type="entry name" value="LeuA_type2"/>
    <property type="match status" value="1"/>
</dbReference>
<keyword evidence="6 10" id="KW-0028">Amino-acid biosynthesis</keyword>
<evidence type="ECO:0000256" key="7">
    <source>
        <dbReference type="ARBA" id="ARBA00022679"/>
    </source>
</evidence>
<dbReference type="Pfam" id="PF00682">
    <property type="entry name" value="HMGL-like"/>
    <property type="match status" value="1"/>
</dbReference>
<dbReference type="InterPro" id="IPR036230">
    <property type="entry name" value="LeuA_allosteric_dom_sf"/>
</dbReference>
<evidence type="ECO:0000256" key="10">
    <source>
        <dbReference type="HAMAP-Rule" id="MF_00572"/>
    </source>
</evidence>
<dbReference type="InterPro" id="IPR013709">
    <property type="entry name" value="2-isopropylmalate_synth_dimer"/>
</dbReference>
<comment type="subunit">
    <text evidence="10">Homodimer.</text>
</comment>
<sequence length="653" mass="70845">MNFAPQAAQAAQAAQAPQSRETPHASHAATTFPGITTPAGPVPPHSPFWNQQRPSVMPSHRYRDAYSRVEIPLTERSWPSNTLVAAPLWVPVDLRDGNQALAEPMDPARKRRFFELMVAMGYTEIEVGYPSASQTDYDFVRLIADTDIAPEHVTIVVFTPARRDLIERTVESVRGIRNPVVIHMYTATAPTWRDTVLGKDRDVLTELILAGGRDVREFAGDAPNMRFEFSPEVFNLTEPDYALEVCDAMTTLWDATPERPVILNLPATVEIATPNVYADQIEYMHRNLARRDSVILSVHPHNDRGTGIACAELAVLAGAQRVEGCIFGNGERTGNVDIATLALNLHAQGIDPMIDFSDIDEIRRTVEHANRIEIHPRHPYVGDLVHTAFSGTHQDAIKKGFAEHRSRAESTGVSESELEWRVPYLPIDPADIGRSYDAVIRVNSQSGKGGIAYLLETEYGIELPRRFQIEFARRVQTHTDEHGAEVDAAELLAILGREYLDAGVSGADQSSSNPAGGEREGARGDRIALTSHETTSDPSGTCTRVTLSVDGLSSTHELSEGGPVAALAAVLSRRSVGIEVLSLHQTSVGTGADSAALTLLEYRGADGAPQWAAGSSPSVLGASLSAVVRAANRVYGVADRERGESPLQAMSAV</sequence>
<evidence type="ECO:0000256" key="11">
    <source>
        <dbReference type="SAM" id="MobiDB-lite"/>
    </source>
</evidence>
<dbReference type="NCBIfam" id="NF002991">
    <property type="entry name" value="PRK03739.1"/>
    <property type="match status" value="1"/>
</dbReference>
<dbReference type="PROSITE" id="PS00816">
    <property type="entry name" value="AIPM_HOMOCIT_SYNTH_2"/>
    <property type="match status" value="1"/>
</dbReference>
<dbReference type="AlphaFoldDB" id="A0A4R6RRD1"/>
<comment type="pathway">
    <text evidence="2 10">Amino-acid biosynthesis; L-leucine biosynthesis; L-leucine from 3-methyl-2-oxobutanoate: step 1/4.</text>
</comment>
<dbReference type="Pfam" id="PF08502">
    <property type="entry name" value="LeuA_dimer"/>
    <property type="match status" value="1"/>
</dbReference>
<keyword evidence="7 10" id="KW-0808">Transferase</keyword>
<keyword evidence="9 10" id="KW-0100">Branched-chain amino acid biosynthesis</keyword>
<dbReference type="OrthoDB" id="9803573at2"/>
<evidence type="ECO:0000256" key="2">
    <source>
        <dbReference type="ARBA" id="ARBA00004689"/>
    </source>
</evidence>
<dbReference type="InterPro" id="IPR013785">
    <property type="entry name" value="Aldolase_TIM"/>
</dbReference>
<dbReference type="CDD" id="cd07942">
    <property type="entry name" value="DRE_TIM_LeuA"/>
    <property type="match status" value="1"/>
</dbReference>
<comment type="catalytic activity">
    <reaction evidence="1 10">
        <text>3-methyl-2-oxobutanoate + acetyl-CoA + H2O = (2S)-2-isopropylmalate + CoA + H(+)</text>
        <dbReference type="Rhea" id="RHEA:21524"/>
        <dbReference type="ChEBI" id="CHEBI:1178"/>
        <dbReference type="ChEBI" id="CHEBI:11851"/>
        <dbReference type="ChEBI" id="CHEBI:15377"/>
        <dbReference type="ChEBI" id="CHEBI:15378"/>
        <dbReference type="ChEBI" id="CHEBI:57287"/>
        <dbReference type="ChEBI" id="CHEBI:57288"/>
        <dbReference type="EC" id="2.3.3.13"/>
    </reaction>
</comment>
<dbReference type="UniPathway" id="UPA00048">
    <property type="reaction ID" value="UER00070"/>
</dbReference>
<gene>
    <name evidence="10" type="primary">leuA</name>
    <name evidence="13" type="ORF">EDF62_3385</name>
</gene>
<evidence type="ECO:0000256" key="8">
    <source>
        <dbReference type="ARBA" id="ARBA00022723"/>
    </source>
</evidence>
<dbReference type="InterPro" id="IPR039371">
    <property type="entry name" value="LeuA_N_DRE-TIM"/>
</dbReference>
<accession>A0A4R6RRD1</accession>
<comment type="cofactor">
    <cofactor evidence="10">
        <name>Mg(2+)</name>
        <dbReference type="ChEBI" id="CHEBI:18420"/>
    </cofactor>
</comment>
<dbReference type="PROSITE" id="PS00815">
    <property type="entry name" value="AIPM_HOMOCIT_SYNTH_1"/>
    <property type="match status" value="1"/>
</dbReference>
<comment type="similarity">
    <text evidence="3 10">Belongs to the alpha-IPM synthase/homocitrate synthase family. LeuA type 2 subfamily.</text>
</comment>
<dbReference type="Pfam" id="PF22615">
    <property type="entry name" value="IPMS_D2"/>
    <property type="match status" value="1"/>
</dbReference>
<feature type="domain" description="Pyruvate carboxyltransferase" evidence="12">
    <location>
        <begin position="87"/>
        <end position="360"/>
    </location>
</feature>
<feature type="region of interest" description="Regulatory domain" evidence="10">
    <location>
        <begin position="502"/>
        <end position="653"/>
    </location>
</feature>
<feature type="binding site" evidence="10">
    <location>
        <position position="299"/>
    </location>
    <ligand>
        <name>Mg(2+)</name>
        <dbReference type="ChEBI" id="CHEBI:18420"/>
    </ligand>
</feature>
<evidence type="ECO:0000256" key="6">
    <source>
        <dbReference type="ARBA" id="ARBA00022605"/>
    </source>
</evidence>
<dbReference type="GO" id="GO:0005737">
    <property type="term" value="C:cytoplasm"/>
    <property type="evidence" value="ECO:0007669"/>
    <property type="project" value="UniProtKB-SubCell"/>
</dbReference>
<evidence type="ECO:0000256" key="3">
    <source>
        <dbReference type="ARBA" id="ARBA00009767"/>
    </source>
</evidence>
<organism evidence="13 14">
    <name type="scientific">Leucobacter luti</name>
    <dbReference type="NCBI Taxonomy" id="340320"/>
    <lineage>
        <taxon>Bacteria</taxon>
        <taxon>Bacillati</taxon>
        <taxon>Actinomycetota</taxon>
        <taxon>Actinomycetes</taxon>
        <taxon>Micrococcales</taxon>
        <taxon>Microbacteriaceae</taxon>
        <taxon>Leucobacter</taxon>
    </lineage>
</organism>
<comment type="function">
    <text evidence="10">Catalyzes the condensation of the acetyl group of acetyl-CoA with 3-methyl-2-oxobutanoate (2-ketoisovalerate) to form 3-carboxy-3-hydroxy-4-methylpentanoate (2-isopropylmalate).</text>
</comment>
<dbReference type="PANTHER" id="PTHR46911:SF1">
    <property type="entry name" value="2-ISOPROPYLMALATE SYNTHASE"/>
    <property type="match status" value="1"/>
</dbReference>
<evidence type="ECO:0000259" key="12">
    <source>
        <dbReference type="PROSITE" id="PS50991"/>
    </source>
</evidence>
<dbReference type="GO" id="GO:0003852">
    <property type="term" value="F:2-isopropylmalate synthase activity"/>
    <property type="evidence" value="ECO:0007669"/>
    <property type="project" value="UniProtKB-UniRule"/>
</dbReference>
<feature type="region of interest" description="Disordered" evidence="11">
    <location>
        <begin position="1"/>
        <end position="54"/>
    </location>
</feature>
<proteinExistence type="inferred from homology"/>
<evidence type="ECO:0000256" key="5">
    <source>
        <dbReference type="ARBA" id="ARBA00022430"/>
    </source>
</evidence>
<feature type="compositionally biased region" description="Low complexity" evidence="11">
    <location>
        <begin position="1"/>
        <end position="18"/>
    </location>
</feature>